<evidence type="ECO:0000256" key="2">
    <source>
        <dbReference type="ARBA" id="ARBA00007072"/>
    </source>
</evidence>
<dbReference type="InterPro" id="IPR012341">
    <property type="entry name" value="6hp_glycosidase-like_sf"/>
</dbReference>
<comment type="similarity">
    <text evidence="2 8 10">Belongs to the glycosyl hydrolase 9 (cellulase E) family.</text>
</comment>
<evidence type="ECO:0000313" key="14">
    <source>
        <dbReference type="Proteomes" id="UP001055439"/>
    </source>
</evidence>
<keyword evidence="3 8" id="KW-0378">Hydrolase</keyword>
<keyword evidence="6 8" id="KW-0326">Glycosidase</keyword>
<dbReference type="PROSITE" id="PS00592">
    <property type="entry name" value="GH9_2"/>
    <property type="match status" value="1"/>
</dbReference>
<dbReference type="PANTHER" id="PTHR22298">
    <property type="entry name" value="ENDO-1,4-BETA-GLUCANASE"/>
    <property type="match status" value="1"/>
</dbReference>
<evidence type="ECO:0000256" key="10">
    <source>
        <dbReference type="RuleBase" id="RU361166"/>
    </source>
</evidence>
<feature type="region of interest" description="Disordered" evidence="11">
    <location>
        <begin position="491"/>
        <end position="510"/>
    </location>
</feature>
<keyword evidence="4 10" id="KW-0136">Cellulose degradation</keyword>
<keyword evidence="7 8" id="KW-0624">Polysaccharide degradation</keyword>
<dbReference type="InterPro" id="IPR018221">
    <property type="entry name" value="Glyco_hydro_9_His_AS"/>
</dbReference>
<dbReference type="EMBL" id="CP097510">
    <property type="protein sequence ID" value="URE35029.1"/>
    <property type="molecule type" value="Genomic_DNA"/>
</dbReference>
<dbReference type="Gene3D" id="1.50.10.10">
    <property type="match status" value="1"/>
</dbReference>
<dbReference type="GO" id="GO:0008810">
    <property type="term" value="F:cellulase activity"/>
    <property type="evidence" value="ECO:0007669"/>
    <property type="project" value="UniProtKB-EC"/>
</dbReference>
<keyword evidence="5 8" id="KW-0119">Carbohydrate metabolism</keyword>
<evidence type="ECO:0000256" key="1">
    <source>
        <dbReference type="ARBA" id="ARBA00000966"/>
    </source>
</evidence>
<evidence type="ECO:0000256" key="9">
    <source>
        <dbReference type="PROSITE-ProRule" id="PRU10060"/>
    </source>
</evidence>
<dbReference type="PROSITE" id="PS00698">
    <property type="entry name" value="GH9_3"/>
    <property type="match status" value="1"/>
</dbReference>
<reference evidence="13" key="1">
    <citation type="submission" date="2022-05" db="EMBL/GenBank/DDBJ databases">
        <title>The Musa troglodytarum L. genome provides insights into the mechanism of non-climacteric behaviour and enrichment of carotenoids.</title>
        <authorList>
            <person name="Wang J."/>
        </authorList>
    </citation>
    <scope>NUCLEOTIDE SEQUENCE</scope>
    <source>
        <tissue evidence="13">Leaf</tissue>
    </source>
</reference>
<dbReference type="FunFam" id="1.50.10.10:FF:000020">
    <property type="entry name" value="Endoglucanase"/>
    <property type="match status" value="1"/>
</dbReference>
<evidence type="ECO:0000256" key="6">
    <source>
        <dbReference type="ARBA" id="ARBA00023295"/>
    </source>
</evidence>
<dbReference type="SUPFAM" id="SSF48208">
    <property type="entry name" value="Six-hairpin glycosidases"/>
    <property type="match status" value="1"/>
</dbReference>
<dbReference type="Pfam" id="PF00759">
    <property type="entry name" value="Glyco_hydro_9"/>
    <property type="match status" value="1"/>
</dbReference>
<name>A0A9E7L1Z9_9LILI</name>
<comment type="catalytic activity">
    <reaction evidence="1 10">
        <text>Endohydrolysis of (1-&gt;4)-beta-D-glucosidic linkages in cellulose, lichenin and cereal beta-D-glucans.</text>
        <dbReference type="EC" id="3.2.1.4"/>
    </reaction>
</comment>
<evidence type="ECO:0000259" key="12">
    <source>
        <dbReference type="Pfam" id="PF00759"/>
    </source>
</evidence>
<proteinExistence type="inferred from homology"/>
<organism evidence="13 14">
    <name type="scientific">Musa troglodytarum</name>
    <name type="common">fe'i banana</name>
    <dbReference type="NCBI Taxonomy" id="320322"/>
    <lineage>
        <taxon>Eukaryota</taxon>
        <taxon>Viridiplantae</taxon>
        <taxon>Streptophyta</taxon>
        <taxon>Embryophyta</taxon>
        <taxon>Tracheophyta</taxon>
        <taxon>Spermatophyta</taxon>
        <taxon>Magnoliopsida</taxon>
        <taxon>Liliopsida</taxon>
        <taxon>Zingiberales</taxon>
        <taxon>Musaceae</taxon>
        <taxon>Musa</taxon>
    </lineage>
</organism>
<keyword evidence="14" id="KW-1185">Reference proteome</keyword>
<evidence type="ECO:0000256" key="5">
    <source>
        <dbReference type="ARBA" id="ARBA00023277"/>
    </source>
</evidence>
<evidence type="ECO:0000256" key="3">
    <source>
        <dbReference type="ARBA" id="ARBA00022801"/>
    </source>
</evidence>
<feature type="domain" description="Glycoside hydrolase family 9" evidence="12">
    <location>
        <begin position="20"/>
        <end position="475"/>
    </location>
</feature>
<dbReference type="InterPro" id="IPR001701">
    <property type="entry name" value="Glyco_hydro_9"/>
</dbReference>
<feature type="active site" evidence="8">
    <location>
        <position position="405"/>
    </location>
</feature>
<dbReference type="InterPro" id="IPR008928">
    <property type="entry name" value="6-hairpin_glycosidase_sf"/>
</dbReference>
<dbReference type="GO" id="GO:0030245">
    <property type="term" value="P:cellulose catabolic process"/>
    <property type="evidence" value="ECO:0007669"/>
    <property type="project" value="UniProtKB-KW"/>
</dbReference>
<dbReference type="InterPro" id="IPR033126">
    <property type="entry name" value="Glyco_hydro_9_Asp/Glu_AS"/>
</dbReference>
<dbReference type="EC" id="3.2.1.4" evidence="10"/>
<dbReference type="OrthoDB" id="10257085at2759"/>
<dbReference type="AlphaFoldDB" id="A0A9E7L1Z9"/>
<dbReference type="Proteomes" id="UP001055439">
    <property type="component" value="Chromosome 8"/>
</dbReference>
<feature type="compositionally biased region" description="Pro residues" evidence="11">
    <location>
        <begin position="496"/>
        <end position="510"/>
    </location>
</feature>
<evidence type="ECO:0000256" key="4">
    <source>
        <dbReference type="ARBA" id="ARBA00023001"/>
    </source>
</evidence>
<gene>
    <name evidence="13" type="ORF">MUK42_06731</name>
</gene>
<feature type="active site" evidence="9">
    <location>
        <position position="453"/>
    </location>
</feature>
<evidence type="ECO:0000256" key="7">
    <source>
        <dbReference type="ARBA" id="ARBA00023326"/>
    </source>
</evidence>
<feature type="active site" evidence="9">
    <location>
        <position position="462"/>
    </location>
</feature>
<sequence>MERRDFDEISGALFSLPFAAGPIPKHNNVSWRGNSGMKDGISDPSYGKGLVGGFYDAGDAIKFNFPASFAMTMLSWSVIEYSAKYDAAGELGHVKEIIKWGVDYLLETFNSSADTIDRIATQVGQGATSGGANPNDHYCWTRPEDIDYPRPVYECHSCSDLAAEMAAALAAASIVFKDNKAYSQKLVHGAATLWKFSRNQRGRYSEGGSDASIFYNSTSYWDEFVWGGAWMYLATGNASYLQLSTHPKLAKHAGAFWGGPDYGVLSWDSKLTGAQVLLSRLRLFLSPGYPYEEMLRTFHNQTGIVMCSYLPVFNSFNRTKGGLIQLNHGRPQPLQYVVNAAFLASVYSDYLEASDTPGWYCGPNFFPAGALRDFARTQIDYILGKNPQKMSYVVGFGKRYPKHVHHRGASIPKNGVKYSCKGGWKWRDTKKPNPNTIFGAMVAGPDRQDGFRDVRMNYNYTEPTLAGNAGLVAALVSLSGESTGVDKNTMFSAVPPMSPTPPPPPAPWRP</sequence>
<evidence type="ECO:0000313" key="13">
    <source>
        <dbReference type="EMBL" id="URE35029.1"/>
    </source>
</evidence>
<evidence type="ECO:0000256" key="8">
    <source>
        <dbReference type="PROSITE-ProRule" id="PRU10059"/>
    </source>
</evidence>
<accession>A0A9E7L1Z9</accession>
<protein>
    <recommendedName>
        <fullName evidence="10">Endoglucanase</fullName>
        <ecNumber evidence="10">3.2.1.4</ecNumber>
    </recommendedName>
</protein>
<evidence type="ECO:0000256" key="11">
    <source>
        <dbReference type="SAM" id="MobiDB-lite"/>
    </source>
</evidence>